<dbReference type="RefSeq" id="WP_143127824.1">
    <property type="nucleotide sequence ID" value="NZ_VJMG01000090.1"/>
</dbReference>
<organism evidence="2 3">
    <name type="scientific">Rhizobium straminoryzae</name>
    <dbReference type="NCBI Taxonomy" id="1387186"/>
    <lineage>
        <taxon>Bacteria</taxon>
        <taxon>Pseudomonadati</taxon>
        <taxon>Pseudomonadota</taxon>
        <taxon>Alphaproteobacteria</taxon>
        <taxon>Hyphomicrobiales</taxon>
        <taxon>Rhizobiaceae</taxon>
        <taxon>Rhizobium/Agrobacterium group</taxon>
        <taxon>Rhizobium</taxon>
    </lineage>
</organism>
<comment type="caution">
    <text evidence="2">The sequence shown here is derived from an EMBL/GenBank/DDBJ whole genome shotgun (WGS) entry which is preliminary data.</text>
</comment>
<dbReference type="Proteomes" id="UP000316801">
    <property type="component" value="Unassembled WGS sequence"/>
</dbReference>
<evidence type="ECO:0000313" key="2">
    <source>
        <dbReference type="EMBL" id="TRL31731.1"/>
    </source>
</evidence>
<evidence type="ECO:0000256" key="1">
    <source>
        <dbReference type="SAM" id="MobiDB-lite"/>
    </source>
</evidence>
<dbReference type="InterPro" id="IPR029063">
    <property type="entry name" value="SAM-dependent_MTases_sf"/>
</dbReference>
<gene>
    <name evidence="2" type="ORF">FNA46_24295</name>
</gene>
<protein>
    <submittedName>
        <fullName evidence="2">Uncharacterized protein</fullName>
    </submittedName>
</protein>
<keyword evidence="3" id="KW-1185">Reference proteome</keyword>
<dbReference type="EMBL" id="VJMG01000090">
    <property type="protein sequence ID" value="TRL31731.1"/>
    <property type="molecule type" value="Genomic_DNA"/>
</dbReference>
<proteinExistence type="predicted"/>
<dbReference type="AlphaFoldDB" id="A0A549SQ25"/>
<name>A0A549SQ25_9HYPH</name>
<accession>A0A549SQ25</accession>
<sequence length="414" mass="44284">MADRIISGSVKADGSILQGQGFQVSHKGAGHYLIVFQPPLLEVAGGMVQLIDAQGARGWRAGVGSVDGLHATIRIDDAAARASDAHFSFVFSGRGHGSRRAEPAATMPLDPTQVMAEPAIGSPPPVVSFPISERIRRAMTPEPPTPAPAAPADSVSLAQQAQIDRLKQMTQQVLQRLQMENRMLKSRLSLLSPDEAPESEAARQAPSHLGNGPGMPALARLLDLPSAKRVLDIGPGWQDRAPHLLAAGKTLSVAVRDDASGDTIAGVSRIPFPLAPEEQTEPFDAVMACHALQREANPHRFLRALHAALSEEGCLLLSVPSLRFPLLSGDLTLWTGGLLLYHLVLAGFDCREAGLQVDRGELCLALVKRSCPAWTEGTALPALESLRPLLPPQLDFIAEAEGHCFNGDIRRLNW</sequence>
<evidence type="ECO:0000313" key="3">
    <source>
        <dbReference type="Proteomes" id="UP000316801"/>
    </source>
</evidence>
<dbReference type="SUPFAM" id="SSF53335">
    <property type="entry name" value="S-adenosyl-L-methionine-dependent methyltransferases"/>
    <property type="match status" value="1"/>
</dbReference>
<reference evidence="2 3" key="1">
    <citation type="submission" date="2019-07" db="EMBL/GenBank/DDBJ databases">
        <title>Ln-dependent methylotrophs.</title>
        <authorList>
            <person name="Tani A."/>
        </authorList>
    </citation>
    <scope>NUCLEOTIDE SEQUENCE [LARGE SCALE GENOMIC DNA]</scope>
    <source>
        <strain evidence="2 3">SM12</strain>
    </source>
</reference>
<dbReference type="Gene3D" id="3.40.50.150">
    <property type="entry name" value="Vaccinia Virus protein VP39"/>
    <property type="match status" value="1"/>
</dbReference>
<feature type="region of interest" description="Disordered" evidence="1">
    <location>
        <begin position="194"/>
        <end position="214"/>
    </location>
</feature>
<dbReference type="Pfam" id="PF13489">
    <property type="entry name" value="Methyltransf_23"/>
    <property type="match status" value="1"/>
</dbReference>